<evidence type="ECO:0000256" key="2">
    <source>
        <dbReference type="ARBA" id="ARBA00023306"/>
    </source>
</evidence>
<dbReference type="KEGG" id="ncs:NCAS_0A08270"/>
<dbReference type="Proteomes" id="UP000001640">
    <property type="component" value="Chromosome 1"/>
</dbReference>
<reference key="2">
    <citation type="submission" date="2011-08" db="EMBL/GenBank/DDBJ databases">
        <title>Genome sequence of Naumovozyma castellii.</title>
        <authorList>
            <person name="Gordon J.L."/>
            <person name="Armisen D."/>
            <person name="Proux-Wera E."/>
            <person name="OhEigeartaigh S.S."/>
            <person name="Byrne K.P."/>
            <person name="Wolfe K.H."/>
        </authorList>
    </citation>
    <scope>NUCLEOTIDE SEQUENCE</scope>
    <source>
        <strain>Type strain:CBS 4309</strain>
    </source>
</reference>
<feature type="compositionally biased region" description="Basic and acidic residues" evidence="3">
    <location>
        <begin position="440"/>
        <end position="449"/>
    </location>
</feature>
<evidence type="ECO:0000256" key="3">
    <source>
        <dbReference type="SAM" id="MobiDB-lite"/>
    </source>
</evidence>
<feature type="region of interest" description="Disordered" evidence="3">
    <location>
        <begin position="430"/>
        <end position="456"/>
    </location>
</feature>
<gene>
    <name evidence="5" type="primary">NCAS0A08270</name>
    <name evidence="5" type="ordered locus">NCAS_0A08270</name>
</gene>
<dbReference type="EMBL" id="HE576752">
    <property type="protein sequence ID" value="CCC67385.1"/>
    <property type="molecule type" value="Genomic_DNA"/>
</dbReference>
<dbReference type="GeneID" id="96900864"/>
<feature type="domain" description="DNA replication factor Cdt1 C-terminal" evidence="4">
    <location>
        <begin position="480"/>
        <end position="572"/>
    </location>
</feature>
<dbReference type="HOGENOM" id="CLU_492622_0_0_1"/>
<name>G0V7D7_NAUCA</name>
<dbReference type="OMA" id="DCLLFHT"/>
<evidence type="ECO:0000256" key="1">
    <source>
        <dbReference type="ARBA" id="ARBA00008356"/>
    </source>
</evidence>
<dbReference type="GO" id="GO:0030174">
    <property type="term" value="P:regulation of DNA-templated DNA replication initiation"/>
    <property type="evidence" value="ECO:0007669"/>
    <property type="project" value="EnsemblFungi"/>
</dbReference>
<dbReference type="Gene3D" id="1.10.10.1420">
    <property type="entry name" value="DNA replication factor Cdt1, C-terminal WH domain"/>
    <property type="match status" value="1"/>
</dbReference>
<sequence length="602" mass="69614">MNSYSINKSRIPIIDLNQISDEKQLLPVIKSILLVTDTFLLKNYANKDVLDSLMEQLEFPQNAPDVNQGFDANFTGSLRLDNDIWMEQYILNTDPSLQFNRKCKNVTLQKIYSRLFKINMFFSQLCLKSIVSDQLLQSSLTDDTYATKLTRYYHEQKRSNEDENENGLFIADGENFEYLFNREFHTHSSSGILTVFPIAQGIKYKPPTTSSDDNVWTTIDEPDCLLFHTGTLLANWSQGLHSTSPLQLDLNANLVHLTVWPPLNSPLNDSRTIADELLRQQIQEFPEVGTKFYNNETQRIQLEQNINFIRKLFIVAESVISLNAISKSSGVASELQSLLPQMSNMMTKKISQDDFLKILTIWPECYIVEANSLLELTVQLPERNSLMVLTNKSRRLEFVERCETWLREKCSGASIPNDIPPYRIIKRRSSLDDNEGGSSVDEKRMEGRKLSSHPSKTKNYIHNYKEQFLSREKKNDSQSNLLERLRERERKSAALLSQRQRNYQQFLAIKMTQVFDILVSLQWGQPYTVTHLSSLIVDSLQDSNNPIGDNEAEEILDKLQYLLSDIISVHIVDGGLKVYRWDQLDKNKFQTSIQEYRNDRES</sequence>
<dbReference type="FunCoup" id="G0V7D7">
    <property type="interactions" value="212"/>
</dbReference>
<dbReference type="RefSeq" id="XP_003673766.1">
    <property type="nucleotide sequence ID" value="XM_003673718.1"/>
</dbReference>
<keyword evidence="6" id="KW-1185">Reference proteome</keyword>
<dbReference type="Pfam" id="PF16679">
    <property type="entry name" value="CDT1_C"/>
    <property type="match status" value="1"/>
</dbReference>
<dbReference type="GO" id="GO:0005737">
    <property type="term" value="C:cytoplasm"/>
    <property type="evidence" value="ECO:0007669"/>
    <property type="project" value="EnsemblFungi"/>
</dbReference>
<dbReference type="InterPro" id="IPR032054">
    <property type="entry name" value="Cdt1_C"/>
</dbReference>
<dbReference type="GO" id="GO:0000727">
    <property type="term" value="P:double-strand break repair via break-induced replication"/>
    <property type="evidence" value="ECO:0007669"/>
    <property type="project" value="EnsemblFungi"/>
</dbReference>
<proteinExistence type="inferred from homology"/>
<accession>G0V7D7</accession>
<dbReference type="AlphaFoldDB" id="G0V7D7"/>
<dbReference type="eggNOG" id="ENOG502QRI1">
    <property type="taxonomic scope" value="Eukaryota"/>
</dbReference>
<comment type="similarity">
    <text evidence="1">Belongs to the Cdt1 family.</text>
</comment>
<dbReference type="OrthoDB" id="4058916at2759"/>
<dbReference type="STRING" id="1064592.G0V7D7"/>
<dbReference type="GO" id="GO:0006267">
    <property type="term" value="P:pre-replicative complex assembly involved in nuclear cell cycle DNA replication"/>
    <property type="evidence" value="ECO:0007669"/>
    <property type="project" value="EnsemblFungi"/>
</dbReference>
<dbReference type="InterPro" id="IPR038090">
    <property type="entry name" value="Cdt1_C_WH_dom_sf"/>
</dbReference>
<protein>
    <recommendedName>
        <fullName evidence="4">DNA replication factor Cdt1 C-terminal domain-containing protein</fullName>
    </recommendedName>
</protein>
<dbReference type="GO" id="GO:0005656">
    <property type="term" value="C:nuclear pre-replicative complex"/>
    <property type="evidence" value="ECO:0007669"/>
    <property type="project" value="EnsemblFungi"/>
</dbReference>
<organism evidence="5 6">
    <name type="scientific">Naumovozyma castellii</name>
    <name type="common">Yeast</name>
    <name type="synonym">Saccharomyces castellii</name>
    <dbReference type="NCBI Taxonomy" id="27288"/>
    <lineage>
        <taxon>Eukaryota</taxon>
        <taxon>Fungi</taxon>
        <taxon>Dikarya</taxon>
        <taxon>Ascomycota</taxon>
        <taxon>Saccharomycotina</taxon>
        <taxon>Saccharomycetes</taxon>
        <taxon>Saccharomycetales</taxon>
        <taxon>Saccharomycetaceae</taxon>
        <taxon>Naumovozyma</taxon>
    </lineage>
</organism>
<dbReference type="GO" id="GO:0003688">
    <property type="term" value="F:DNA replication origin binding"/>
    <property type="evidence" value="ECO:0007669"/>
    <property type="project" value="EnsemblFungi"/>
</dbReference>
<dbReference type="InParanoid" id="G0V7D7"/>
<evidence type="ECO:0000313" key="5">
    <source>
        <dbReference type="EMBL" id="CCC67385.1"/>
    </source>
</evidence>
<evidence type="ECO:0000259" key="4">
    <source>
        <dbReference type="Pfam" id="PF16679"/>
    </source>
</evidence>
<evidence type="ECO:0000313" key="6">
    <source>
        <dbReference type="Proteomes" id="UP000001640"/>
    </source>
</evidence>
<keyword evidence="2" id="KW-0131">Cell cycle</keyword>
<reference evidence="5 6" key="1">
    <citation type="journal article" date="2011" name="Proc. Natl. Acad. Sci. U.S.A.">
        <title>Evolutionary erosion of yeast sex chromosomes by mating-type switching accidents.</title>
        <authorList>
            <person name="Gordon J.L."/>
            <person name="Armisen D."/>
            <person name="Proux-Wera E."/>
            <person name="Oheigeartaigh S.S."/>
            <person name="Byrne K.P."/>
            <person name="Wolfe K.H."/>
        </authorList>
    </citation>
    <scope>NUCLEOTIDE SEQUENCE [LARGE SCALE GENOMIC DNA]</scope>
    <source>
        <strain evidence="6">ATCC 76901 / BCRC 22586 / CBS 4309 / NBRC 1992 / NRRL Y-12630</strain>
    </source>
</reference>